<accession>A0A917FEN7</accession>
<dbReference type="Gene3D" id="3.30.2090.10">
    <property type="entry name" value="Multidrug efflux transporter AcrB TolC docking domain, DN and DC subdomains"/>
    <property type="match status" value="2"/>
</dbReference>
<feature type="transmembrane region" description="Helical" evidence="1">
    <location>
        <begin position="873"/>
        <end position="892"/>
    </location>
</feature>
<dbReference type="PANTHER" id="PTHR32063:SF33">
    <property type="entry name" value="RND SUPERFAMILY EFFLUX PUMP PERMEASE COMPONENT"/>
    <property type="match status" value="1"/>
</dbReference>
<dbReference type="Gene3D" id="1.20.1640.10">
    <property type="entry name" value="Multidrug efflux transporter AcrB transmembrane domain"/>
    <property type="match status" value="2"/>
</dbReference>
<feature type="transmembrane region" description="Helical" evidence="1">
    <location>
        <begin position="461"/>
        <end position="484"/>
    </location>
</feature>
<dbReference type="GO" id="GO:0005886">
    <property type="term" value="C:plasma membrane"/>
    <property type="evidence" value="ECO:0007669"/>
    <property type="project" value="TreeGrafter"/>
</dbReference>
<reference evidence="2" key="1">
    <citation type="journal article" date="2014" name="Int. J. Syst. Evol. Microbiol.">
        <title>Complete genome sequence of Corynebacterium casei LMG S-19264T (=DSM 44701T), isolated from a smear-ripened cheese.</title>
        <authorList>
            <consortium name="US DOE Joint Genome Institute (JGI-PGF)"/>
            <person name="Walter F."/>
            <person name="Albersmeier A."/>
            <person name="Kalinowski J."/>
            <person name="Ruckert C."/>
        </authorList>
    </citation>
    <scope>NUCLEOTIDE SEQUENCE</scope>
    <source>
        <strain evidence="2">CGMCC 1.15254</strain>
    </source>
</reference>
<sequence>MTMGHNESRFNPVSLFARHRTAPNLLMLLMLLLGVVSLMRLNVQFFPNFGIDVVTVSVKWSGAGAEDVDSNIIQALEPELRFLDSVKHVKSTSNEGLASISIEFEAGTEMQTALSNVETAVGGVTTLPEDSEKPVINRVVRYEPITRLLVSGPYPESALKAIAKGLRDELLERGVDKVDLAGARDEEIWVDVLPETLRRLDLSIDDIAQRIKQISQDIPAGETGGIQAKQIRGLGEVKTAEGVAQIEVRARENGEKIKLSDIARVSEQFDADGVEVRFNQTRAVELLVKRATTADALDVDKIVTKFLNDVRPTLPPNLRLDQYEIQANLIKDRIDLLLENGLSGLILVLTILFLFLNTRVAFWVAAGIPVSLLATMFVMELSGQTINMVSLFGLIMAIGIVVDDAIVVGEHSETLRRRGLSPAEAAEGGALRMLTPVFASSLTTIAAFMPLLAISDIMGQIIAAIPFVSIAVIIASLIECFLVLPGHMRHALKGKPEEANGFRKAFNTRFNRFRDEHFARLVAWVLEYRYGTLAIAVASLIIAVGLLVGGRVGFQFFKGPEAERIFANVEMVAGTPRGQTQIMVDELERAMFAANEELGGKLIVAHVTKVGTKTSASGGIGGKNSLGSDHLGGVYVELVSSDKRDIRTATFLDLWRERLDEKPGLIKLTLIPVQAGPPGRDVDIRINGDDIYGLKQASNEVMDLLKRYPGISAIEDDLPYGKEEAILELTPHGQALGFTTQDVARQVRDNFDGAVAKRFPRGDEEVLIRVQFDRNHINETDLDGLYLRSPSGAEVPLTQVVRLRTKTGFATVKREDGTRQVSITGELNKSATSTGRIMEALQRDDVDQIAAKHKVEIEFAGKAEETQRTFGDMLSGVIVGFSAIYIILAWVFASYSKPIVVMSVIPFGFVGAAFGHLIMGYDLTILSLVALVGLSGIVVNDSIILVSTVKEHQDMGEEAMTAIARGTIERLRAVILTSATTIGGLTPLMFETSLQAQFLIPMAITMVFGLMVATLLVLVVIPALLAVLEDLKSMRSGIPFLKKNV</sequence>
<feature type="transmembrane region" description="Helical" evidence="1">
    <location>
        <begin position="530"/>
        <end position="554"/>
    </location>
</feature>
<name>A0A917FEN7_9PROT</name>
<evidence type="ECO:0000313" key="2">
    <source>
        <dbReference type="EMBL" id="GGF68351.1"/>
    </source>
</evidence>
<dbReference type="InterPro" id="IPR027463">
    <property type="entry name" value="AcrB_DN_DC_subdom"/>
</dbReference>
<comment type="caution">
    <text evidence="2">The sequence shown here is derived from an EMBL/GenBank/DDBJ whole genome shotgun (WGS) entry which is preliminary data.</text>
</comment>
<proteinExistence type="predicted"/>
<dbReference type="EMBL" id="BMHV01000016">
    <property type="protein sequence ID" value="GGF68351.1"/>
    <property type="molecule type" value="Genomic_DNA"/>
</dbReference>
<feature type="transmembrane region" description="Helical" evidence="1">
    <location>
        <begin position="1002"/>
        <end position="1028"/>
    </location>
</feature>
<dbReference type="Gene3D" id="3.30.70.1320">
    <property type="entry name" value="Multidrug efflux transporter AcrB pore domain like"/>
    <property type="match status" value="1"/>
</dbReference>
<reference evidence="2" key="2">
    <citation type="submission" date="2020-09" db="EMBL/GenBank/DDBJ databases">
        <authorList>
            <person name="Sun Q."/>
            <person name="Zhou Y."/>
        </authorList>
    </citation>
    <scope>NUCLEOTIDE SEQUENCE</scope>
    <source>
        <strain evidence="2">CGMCC 1.15254</strain>
    </source>
</reference>
<evidence type="ECO:0000256" key="1">
    <source>
        <dbReference type="SAM" id="Phobius"/>
    </source>
</evidence>
<dbReference type="RefSeq" id="WP_188665227.1">
    <property type="nucleotide sequence ID" value="NZ_BMHV01000016.1"/>
</dbReference>
<feature type="transmembrane region" description="Helical" evidence="1">
    <location>
        <begin position="970"/>
        <end position="990"/>
    </location>
</feature>
<keyword evidence="1" id="KW-1133">Transmembrane helix</keyword>
<keyword evidence="1" id="KW-0812">Transmembrane</keyword>
<protein>
    <submittedName>
        <fullName evidence="2">Acriflavin resistance protein</fullName>
    </submittedName>
</protein>
<dbReference type="GO" id="GO:0042910">
    <property type="term" value="F:xenobiotic transmembrane transporter activity"/>
    <property type="evidence" value="ECO:0007669"/>
    <property type="project" value="TreeGrafter"/>
</dbReference>
<feature type="transmembrane region" description="Helical" evidence="1">
    <location>
        <begin position="21"/>
        <end position="39"/>
    </location>
</feature>
<dbReference type="Pfam" id="PF00873">
    <property type="entry name" value="ACR_tran"/>
    <property type="match status" value="1"/>
</dbReference>
<organism evidence="2 3">
    <name type="scientific">Terasakiella brassicae</name>
    <dbReference type="NCBI Taxonomy" id="1634917"/>
    <lineage>
        <taxon>Bacteria</taxon>
        <taxon>Pseudomonadati</taxon>
        <taxon>Pseudomonadota</taxon>
        <taxon>Alphaproteobacteria</taxon>
        <taxon>Rhodospirillales</taxon>
        <taxon>Terasakiellaceae</taxon>
        <taxon>Terasakiella</taxon>
    </lineage>
</organism>
<dbReference type="Gene3D" id="3.30.70.1430">
    <property type="entry name" value="Multidrug efflux transporter AcrB pore domain"/>
    <property type="match status" value="2"/>
</dbReference>
<feature type="transmembrane region" description="Helical" evidence="1">
    <location>
        <begin position="899"/>
        <end position="919"/>
    </location>
</feature>
<dbReference type="Proteomes" id="UP000632498">
    <property type="component" value="Unassembled WGS sequence"/>
</dbReference>
<dbReference type="AlphaFoldDB" id="A0A917FEN7"/>
<evidence type="ECO:0000313" key="3">
    <source>
        <dbReference type="Proteomes" id="UP000632498"/>
    </source>
</evidence>
<keyword evidence="3" id="KW-1185">Reference proteome</keyword>
<feature type="transmembrane region" description="Helical" evidence="1">
    <location>
        <begin position="430"/>
        <end position="455"/>
    </location>
</feature>
<dbReference type="Gene3D" id="3.30.70.1440">
    <property type="entry name" value="Multidrug efflux transporter AcrB pore domain"/>
    <property type="match status" value="1"/>
</dbReference>
<feature type="transmembrane region" description="Helical" evidence="1">
    <location>
        <begin position="925"/>
        <end position="949"/>
    </location>
</feature>
<feature type="transmembrane region" description="Helical" evidence="1">
    <location>
        <begin position="360"/>
        <end position="379"/>
    </location>
</feature>
<feature type="transmembrane region" description="Helical" evidence="1">
    <location>
        <begin position="385"/>
        <end position="409"/>
    </location>
</feature>
<dbReference type="InterPro" id="IPR001036">
    <property type="entry name" value="Acrflvin-R"/>
</dbReference>
<dbReference type="PRINTS" id="PR00702">
    <property type="entry name" value="ACRIFLAVINRP"/>
</dbReference>
<gene>
    <name evidence="2" type="ORF">GCM10011332_23140</name>
</gene>
<feature type="transmembrane region" description="Helical" evidence="1">
    <location>
        <begin position="336"/>
        <end position="355"/>
    </location>
</feature>
<dbReference type="PANTHER" id="PTHR32063">
    <property type="match status" value="1"/>
</dbReference>
<dbReference type="SUPFAM" id="SSF82866">
    <property type="entry name" value="Multidrug efflux transporter AcrB transmembrane domain"/>
    <property type="match status" value="2"/>
</dbReference>
<dbReference type="SUPFAM" id="SSF82693">
    <property type="entry name" value="Multidrug efflux transporter AcrB pore domain, PN1, PN2, PC1 and PC2 subdomains"/>
    <property type="match status" value="2"/>
</dbReference>
<dbReference type="SUPFAM" id="SSF82714">
    <property type="entry name" value="Multidrug efflux transporter AcrB TolC docking domain, DN and DC subdomains"/>
    <property type="match status" value="2"/>
</dbReference>
<keyword evidence="1" id="KW-0472">Membrane</keyword>